<comment type="caution">
    <text evidence="2">The sequence shown here is derived from an EMBL/GenBank/DDBJ whole genome shotgun (WGS) entry which is preliminary data.</text>
</comment>
<dbReference type="InterPro" id="IPR000182">
    <property type="entry name" value="GNAT_dom"/>
</dbReference>
<protein>
    <submittedName>
        <fullName evidence="2">GNAT family N-acetyltransferase</fullName>
    </submittedName>
</protein>
<sequence length="171" mass="20152">MIKIIRVGRERLREAYEIVNKVDQGMNVPEWFVAETYEEFDFWMKKERGLLYLAVDEEGKAGAMFFVILPGAHPDNLGYDLGMEEEKLKLCAMMDTAAVLPEFRGHYLQYKMMQHAEGDLRQMGYRYLLCTVHPENVFSRSNVMKQGYQKMLTKEKYGGFLRDIWMKNIIE</sequence>
<dbReference type="Gene3D" id="3.40.630.30">
    <property type="match status" value="1"/>
</dbReference>
<dbReference type="PROSITE" id="PS51186">
    <property type="entry name" value="GNAT"/>
    <property type="match status" value="1"/>
</dbReference>
<dbReference type="EMBL" id="WNAF01000003">
    <property type="protein sequence ID" value="MTR76357.1"/>
    <property type="molecule type" value="Genomic_DNA"/>
</dbReference>
<reference evidence="2 3" key="1">
    <citation type="journal article" date="2019" name="Nat. Med.">
        <title>A library of human gut bacterial isolates paired with longitudinal multiomics data enables mechanistic microbiome research.</title>
        <authorList>
            <person name="Poyet M."/>
            <person name="Groussin M."/>
            <person name="Gibbons S.M."/>
            <person name="Avila-Pacheco J."/>
            <person name="Jiang X."/>
            <person name="Kearney S.M."/>
            <person name="Perrotta A.R."/>
            <person name="Berdy B."/>
            <person name="Zhao S."/>
            <person name="Lieberman T.D."/>
            <person name="Swanson P.K."/>
            <person name="Smith M."/>
            <person name="Roesemann S."/>
            <person name="Alexander J.E."/>
            <person name="Rich S.A."/>
            <person name="Livny J."/>
            <person name="Vlamakis H."/>
            <person name="Clish C."/>
            <person name="Bullock K."/>
            <person name="Deik A."/>
            <person name="Scott J."/>
            <person name="Pierce K.A."/>
            <person name="Xavier R.J."/>
            <person name="Alm E.J."/>
        </authorList>
    </citation>
    <scope>NUCLEOTIDE SEQUENCE [LARGE SCALE GENOMIC DNA]</scope>
    <source>
        <strain evidence="2 3">BIOML-A1</strain>
    </source>
</reference>
<dbReference type="Proteomes" id="UP000448177">
    <property type="component" value="Unassembled WGS sequence"/>
</dbReference>
<evidence type="ECO:0000259" key="1">
    <source>
        <dbReference type="PROSITE" id="PS51186"/>
    </source>
</evidence>
<dbReference type="Pfam" id="PF00583">
    <property type="entry name" value="Acetyltransf_1"/>
    <property type="match status" value="1"/>
</dbReference>
<evidence type="ECO:0000313" key="2">
    <source>
        <dbReference type="EMBL" id="MTR76357.1"/>
    </source>
</evidence>
<dbReference type="AlphaFoldDB" id="A0A844KGA1"/>
<accession>A0A844KGA1</accession>
<evidence type="ECO:0000313" key="3">
    <source>
        <dbReference type="Proteomes" id="UP000448177"/>
    </source>
</evidence>
<feature type="domain" description="N-acetyltransferase" evidence="1">
    <location>
        <begin position="2"/>
        <end position="171"/>
    </location>
</feature>
<proteinExistence type="predicted"/>
<dbReference type="RefSeq" id="WP_020437002.1">
    <property type="nucleotide sequence ID" value="NZ_JADPGD010000023.1"/>
</dbReference>
<keyword evidence="3" id="KW-1185">Reference proteome</keyword>
<dbReference type="SUPFAM" id="SSF55729">
    <property type="entry name" value="Acyl-CoA N-acyltransferases (Nat)"/>
    <property type="match status" value="1"/>
</dbReference>
<organism evidence="2 3">
    <name type="scientific">Mediterraneibacter faecis</name>
    <dbReference type="NCBI Taxonomy" id="592978"/>
    <lineage>
        <taxon>Bacteria</taxon>
        <taxon>Bacillati</taxon>
        <taxon>Bacillota</taxon>
        <taxon>Clostridia</taxon>
        <taxon>Lachnospirales</taxon>
        <taxon>Lachnospiraceae</taxon>
        <taxon>Mediterraneibacter</taxon>
    </lineage>
</organism>
<dbReference type="GO" id="GO:0016747">
    <property type="term" value="F:acyltransferase activity, transferring groups other than amino-acyl groups"/>
    <property type="evidence" value="ECO:0007669"/>
    <property type="project" value="InterPro"/>
</dbReference>
<keyword evidence="2" id="KW-0808">Transferase</keyword>
<gene>
    <name evidence="2" type="ORF">GMD21_06670</name>
</gene>
<dbReference type="InterPro" id="IPR016181">
    <property type="entry name" value="Acyl_CoA_acyltransferase"/>
</dbReference>
<name>A0A844KGA1_9FIRM</name>
<dbReference type="GeneID" id="303257225"/>